<dbReference type="CDD" id="cd05233">
    <property type="entry name" value="SDR_c"/>
    <property type="match status" value="1"/>
</dbReference>
<dbReference type="InterPro" id="IPR036291">
    <property type="entry name" value="NAD(P)-bd_dom_sf"/>
</dbReference>
<organism evidence="4 5">
    <name type="scientific">Kitasatospora terrestris</name>
    <dbReference type="NCBI Taxonomy" id="258051"/>
    <lineage>
        <taxon>Bacteria</taxon>
        <taxon>Bacillati</taxon>
        <taxon>Actinomycetota</taxon>
        <taxon>Actinomycetes</taxon>
        <taxon>Kitasatosporales</taxon>
        <taxon>Streptomycetaceae</taxon>
        <taxon>Kitasatospora</taxon>
    </lineage>
</organism>
<dbReference type="PANTHER" id="PTHR43639">
    <property type="entry name" value="OXIDOREDUCTASE, SHORT-CHAIN DEHYDROGENASE/REDUCTASE FAMILY (AFU_ORTHOLOGUE AFUA_5G02870)"/>
    <property type="match status" value="1"/>
</dbReference>
<dbReference type="InterPro" id="IPR020904">
    <property type="entry name" value="Sc_DH/Rdtase_CS"/>
</dbReference>
<evidence type="ECO:0000313" key="5">
    <source>
        <dbReference type="Proteomes" id="UP001501752"/>
    </source>
</evidence>
<dbReference type="Pfam" id="PF00106">
    <property type="entry name" value="adh_short"/>
    <property type="match status" value="1"/>
</dbReference>
<dbReference type="PRINTS" id="PR00081">
    <property type="entry name" value="GDHRDH"/>
</dbReference>
<evidence type="ECO:0000256" key="1">
    <source>
        <dbReference type="ARBA" id="ARBA00006484"/>
    </source>
</evidence>
<name>A0ABP9DBF1_9ACTN</name>
<dbReference type="PROSITE" id="PS00061">
    <property type="entry name" value="ADH_SHORT"/>
    <property type="match status" value="1"/>
</dbReference>
<reference evidence="5" key="1">
    <citation type="journal article" date="2019" name="Int. J. Syst. Evol. Microbiol.">
        <title>The Global Catalogue of Microorganisms (GCM) 10K type strain sequencing project: providing services to taxonomists for standard genome sequencing and annotation.</title>
        <authorList>
            <consortium name="The Broad Institute Genomics Platform"/>
            <consortium name="The Broad Institute Genome Sequencing Center for Infectious Disease"/>
            <person name="Wu L."/>
            <person name="Ma J."/>
        </authorList>
    </citation>
    <scope>NUCLEOTIDE SEQUENCE [LARGE SCALE GENOMIC DNA]</scope>
    <source>
        <strain evidence="5">JCM 13006</strain>
    </source>
</reference>
<evidence type="ECO:0000256" key="2">
    <source>
        <dbReference type="ARBA" id="ARBA00023002"/>
    </source>
</evidence>
<dbReference type="Proteomes" id="UP001501752">
    <property type="component" value="Unassembled WGS sequence"/>
</dbReference>
<keyword evidence="5" id="KW-1185">Reference proteome</keyword>
<evidence type="ECO:0000313" key="4">
    <source>
        <dbReference type="EMBL" id="GAA4838572.1"/>
    </source>
</evidence>
<dbReference type="PANTHER" id="PTHR43639:SF1">
    <property type="entry name" value="SHORT-CHAIN DEHYDROGENASE_REDUCTASE FAMILY PROTEIN"/>
    <property type="match status" value="1"/>
</dbReference>
<dbReference type="Gene3D" id="3.40.50.720">
    <property type="entry name" value="NAD(P)-binding Rossmann-like Domain"/>
    <property type="match status" value="1"/>
</dbReference>
<comment type="caution">
    <text evidence="4">The sequence shown here is derived from an EMBL/GenBank/DDBJ whole genome shotgun (WGS) entry which is preliminary data.</text>
</comment>
<evidence type="ECO:0000256" key="3">
    <source>
        <dbReference type="RuleBase" id="RU000363"/>
    </source>
</evidence>
<comment type="similarity">
    <text evidence="1 3">Belongs to the short-chain dehydrogenases/reductases (SDR) family.</text>
</comment>
<keyword evidence="2" id="KW-0560">Oxidoreductase</keyword>
<dbReference type="InterPro" id="IPR002347">
    <property type="entry name" value="SDR_fam"/>
</dbReference>
<dbReference type="PRINTS" id="PR00080">
    <property type="entry name" value="SDRFAMILY"/>
</dbReference>
<accession>A0ABP9DBF1</accession>
<protein>
    <submittedName>
        <fullName evidence="4">SDR family NAD(P)-dependent oxidoreductase</fullName>
    </submittedName>
</protein>
<dbReference type="SUPFAM" id="SSF51735">
    <property type="entry name" value="NAD(P)-binding Rossmann-fold domains"/>
    <property type="match status" value="1"/>
</dbReference>
<sequence length="241" mass="25280">MNERTVFVTGGSRGIGLAIVEGLLQDGFKVVVIARTRTAEFDGLTAAHPGRVEFLPADLGSRAGQDAAARALRACPTLFGLVNNAGLAVSGLHVGIARDEMVRAWALNVEAPMQLSQAAVKAMYRSRSGRIINISSISAHKSYRGLGVYTATKSALEGFARVLALEVGGWGITVNTVAPGFIETEMNADLPAEVMDRIRRRNPLSRKPAGADVADAVRYLLGPGGDVVTAQVLKVDAGATA</sequence>
<dbReference type="EMBL" id="BAABIS010000001">
    <property type="protein sequence ID" value="GAA4838572.1"/>
    <property type="molecule type" value="Genomic_DNA"/>
</dbReference>
<gene>
    <name evidence="4" type="ORF">GCM10023235_12280</name>
</gene>
<dbReference type="RefSeq" id="WP_345695726.1">
    <property type="nucleotide sequence ID" value="NZ_BAABIS010000001.1"/>
</dbReference>
<proteinExistence type="inferred from homology"/>